<evidence type="ECO:0000313" key="8">
    <source>
        <dbReference type="EMBL" id="KAJ5396399.1"/>
    </source>
</evidence>
<comment type="similarity">
    <text evidence="2 4">Belongs to the glycosyl hydrolase 31 family.</text>
</comment>
<dbReference type="Pfam" id="PF17137">
    <property type="entry name" value="DUF5110"/>
    <property type="match status" value="1"/>
</dbReference>
<dbReference type="GO" id="GO:0006491">
    <property type="term" value="P:N-glycan processing"/>
    <property type="evidence" value="ECO:0007669"/>
    <property type="project" value="TreeGrafter"/>
</dbReference>
<evidence type="ECO:0000259" key="7">
    <source>
        <dbReference type="Pfam" id="PF21365"/>
    </source>
</evidence>
<organism evidence="8 9">
    <name type="scientific">Penicillium cosmopolitanum</name>
    <dbReference type="NCBI Taxonomy" id="1131564"/>
    <lineage>
        <taxon>Eukaryota</taxon>
        <taxon>Fungi</taxon>
        <taxon>Dikarya</taxon>
        <taxon>Ascomycota</taxon>
        <taxon>Pezizomycotina</taxon>
        <taxon>Eurotiomycetes</taxon>
        <taxon>Eurotiomycetidae</taxon>
        <taxon>Eurotiales</taxon>
        <taxon>Aspergillaceae</taxon>
        <taxon>Penicillium</taxon>
    </lineage>
</organism>
<dbReference type="PANTHER" id="PTHR22762">
    <property type="entry name" value="ALPHA-GLUCOSIDASE"/>
    <property type="match status" value="1"/>
</dbReference>
<accession>A0A9W9W0I0</accession>
<evidence type="ECO:0000256" key="4">
    <source>
        <dbReference type="RuleBase" id="RU361185"/>
    </source>
</evidence>
<feature type="domain" description="Glycoside hydrolase family 31 TIM barrel" evidence="5">
    <location>
        <begin position="194"/>
        <end position="482"/>
    </location>
</feature>
<evidence type="ECO:0000256" key="1">
    <source>
        <dbReference type="ARBA" id="ARBA00001657"/>
    </source>
</evidence>
<dbReference type="EC" id="3.2.1.20" evidence="3"/>
<dbReference type="Gene3D" id="3.20.20.80">
    <property type="entry name" value="Glycosidases"/>
    <property type="match status" value="1"/>
</dbReference>
<dbReference type="InterPro" id="IPR013780">
    <property type="entry name" value="Glyco_hydro_b"/>
</dbReference>
<dbReference type="OrthoDB" id="1334205at2759"/>
<dbReference type="RefSeq" id="XP_056488451.1">
    <property type="nucleotide sequence ID" value="XM_056629149.1"/>
</dbReference>
<dbReference type="GeneID" id="81368129"/>
<dbReference type="Proteomes" id="UP001147747">
    <property type="component" value="Unassembled WGS sequence"/>
</dbReference>
<reference evidence="8" key="2">
    <citation type="journal article" date="2023" name="IMA Fungus">
        <title>Comparative genomic study of the Penicillium genus elucidates a diverse pangenome and 15 lateral gene transfer events.</title>
        <authorList>
            <person name="Petersen C."/>
            <person name="Sorensen T."/>
            <person name="Nielsen M.R."/>
            <person name="Sondergaard T.E."/>
            <person name="Sorensen J.L."/>
            <person name="Fitzpatrick D.A."/>
            <person name="Frisvad J.C."/>
            <person name="Nielsen K.L."/>
        </authorList>
    </citation>
    <scope>NUCLEOTIDE SEQUENCE</scope>
    <source>
        <strain evidence="8">IBT 29677</strain>
    </source>
</reference>
<name>A0A9W9W0I0_9EURO</name>
<reference evidence="8" key="1">
    <citation type="submission" date="2022-12" db="EMBL/GenBank/DDBJ databases">
        <authorList>
            <person name="Petersen C."/>
        </authorList>
    </citation>
    <scope>NUCLEOTIDE SEQUENCE</scope>
    <source>
        <strain evidence="8">IBT 29677</strain>
    </source>
</reference>
<evidence type="ECO:0000313" key="9">
    <source>
        <dbReference type="Proteomes" id="UP001147747"/>
    </source>
</evidence>
<dbReference type="GO" id="GO:0004558">
    <property type="term" value="F:alpha-1,4-glucosidase activity"/>
    <property type="evidence" value="ECO:0007669"/>
    <property type="project" value="UniProtKB-EC"/>
</dbReference>
<evidence type="ECO:0000259" key="5">
    <source>
        <dbReference type="Pfam" id="PF01055"/>
    </source>
</evidence>
<dbReference type="Pfam" id="PF21365">
    <property type="entry name" value="Glyco_hydro_31_3rd"/>
    <property type="match status" value="1"/>
</dbReference>
<dbReference type="EMBL" id="JAPZBU010000006">
    <property type="protein sequence ID" value="KAJ5396399.1"/>
    <property type="molecule type" value="Genomic_DNA"/>
</dbReference>
<dbReference type="CDD" id="cd06595">
    <property type="entry name" value="GH31_u1"/>
    <property type="match status" value="1"/>
</dbReference>
<dbReference type="SUPFAM" id="SSF51011">
    <property type="entry name" value="Glycosyl hydrolase domain"/>
    <property type="match status" value="1"/>
</dbReference>
<feature type="domain" description="DUF5110" evidence="6">
    <location>
        <begin position="599"/>
        <end position="666"/>
    </location>
</feature>
<evidence type="ECO:0000259" key="6">
    <source>
        <dbReference type="Pfam" id="PF17137"/>
    </source>
</evidence>
<proteinExistence type="inferred from homology"/>
<dbReference type="InterPro" id="IPR000322">
    <property type="entry name" value="Glyco_hydro_31_TIM"/>
</dbReference>
<feature type="domain" description="Glycosyl hydrolase family 31 C-terminal" evidence="7">
    <location>
        <begin position="490"/>
        <end position="581"/>
    </location>
</feature>
<evidence type="ECO:0000256" key="2">
    <source>
        <dbReference type="ARBA" id="ARBA00007806"/>
    </source>
</evidence>
<dbReference type="GO" id="GO:0005975">
    <property type="term" value="P:carbohydrate metabolic process"/>
    <property type="evidence" value="ECO:0007669"/>
    <property type="project" value="InterPro"/>
</dbReference>
<dbReference type="SUPFAM" id="SSF51445">
    <property type="entry name" value="(Trans)glycosidases"/>
    <property type="match status" value="1"/>
</dbReference>
<sequence length="796" mass="90447">MHRYSFPHEPVAHPNAIVGGTGKYRFTILADGLLRYEWAEDHLFEDRASVFAINRRLPVPEFRVKYDDDTLQIITSRFHLTYNKGAFSASGLSASVKGHFGPHSSIWRYGAPTSNLGGTARTLDEVDGRTALESGVISREGFATLDDSNSMLFDESQWVTLRRSGKRVDGYLFAYGHDYQLAIQAFYRLSGPQPLLPRWALGNWWSRYHAYTSREYLELMERFEEKKVPLSVAVLDMDWHIVNDPRVKEAGAFMAALHDKGLRVALNDHPADGVQSYEEPYEEMALSLKHDTSMRDPIPFDITNRAFLDAFFDVLHRKFERDGLDLWWVDWQQGTHSRIPGIDPLWVLNHYHFLDSALDNKRPLAFSRYAGPGSHRLPIGFSGDSYMTWDSLKFQPEFTATASNIGYGWWSHDIGGHFHGDRSEEMLVRWVQLGAFSPILRLHSSNNPFSVKEPWNLSEPYQYVMAKYLSIRHRLVPYLYTMNARTAIGGVPLVRPMYWAYPDREEAYNVPNQYMFGSELIIAPVTEPVDANSQRSEVIAWLPPGRYVDLSTSIVYDGNRRLRLYRSIKKYPIFAREGAIIPTDGSLALRNGCENPSVIELIVIVGADGQFELLEDDGKGQSVDQVEFQRTPVSFHQNSHKLVIGPTSGCHYQKLHPRQWNLLLVGYKRHGKVQVSISMGPGSAVRTVQVEGGNTGDGRGHTFQLGSFPSNAEITVQLEKDPALDVQGPAVQIIKFLREAQMNMDWKDAMKSIVESSKPRLIQISELNALPVPNRLLNPIYEILLADNRSCDPREK</sequence>
<dbReference type="PANTHER" id="PTHR22762:SF89">
    <property type="entry name" value="ALPHA-XYLOSIDASE"/>
    <property type="match status" value="1"/>
</dbReference>
<keyword evidence="4" id="KW-0378">Hydrolase</keyword>
<dbReference type="InterPro" id="IPR033403">
    <property type="entry name" value="DUF5110"/>
</dbReference>
<dbReference type="AlphaFoldDB" id="A0A9W9W0I0"/>
<protein>
    <recommendedName>
        <fullName evidence="3">alpha-glucosidase</fullName>
        <ecNumber evidence="3">3.2.1.20</ecNumber>
    </recommendedName>
</protein>
<keyword evidence="4" id="KW-0326">Glycosidase</keyword>
<keyword evidence="9" id="KW-1185">Reference proteome</keyword>
<dbReference type="InterPro" id="IPR048395">
    <property type="entry name" value="Glyco_hydro_31_C"/>
</dbReference>
<evidence type="ECO:0000256" key="3">
    <source>
        <dbReference type="ARBA" id="ARBA00012741"/>
    </source>
</evidence>
<dbReference type="Pfam" id="PF01055">
    <property type="entry name" value="Glyco_hydro_31_2nd"/>
    <property type="match status" value="1"/>
</dbReference>
<comment type="caution">
    <text evidence="8">The sequence shown here is derived from an EMBL/GenBank/DDBJ whole genome shotgun (WGS) entry which is preliminary data.</text>
</comment>
<gene>
    <name evidence="8" type="ORF">N7509_004512</name>
</gene>
<dbReference type="Gene3D" id="2.60.40.1180">
    <property type="entry name" value="Golgi alpha-mannosidase II"/>
    <property type="match status" value="2"/>
</dbReference>
<comment type="catalytic activity">
    <reaction evidence="1">
        <text>Hydrolysis of terminal, non-reducing (1-&gt;4)-linked alpha-D-glucose residues with release of alpha-D-glucose.</text>
        <dbReference type="EC" id="3.2.1.20"/>
    </reaction>
</comment>
<dbReference type="InterPro" id="IPR017853">
    <property type="entry name" value="GH"/>
</dbReference>